<protein>
    <recommendedName>
        <fullName evidence="3">IrrE N-terminal-like domain-containing protein</fullName>
    </recommendedName>
</protein>
<proteinExistence type="predicted"/>
<comment type="caution">
    <text evidence="1">The sequence shown here is derived from an EMBL/GenBank/DDBJ whole genome shotgun (WGS) entry which is preliminary data.</text>
</comment>
<name>A0A495KAI2_WILMA</name>
<evidence type="ECO:0008006" key="3">
    <source>
        <dbReference type="Google" id="ProtNLM"/>
    </source>
</evidence>
<evidence type="ECO:0000313" key="1">
    <source>
        <dbReference type="EMBL" id="RKR97835.1"/>
    </source>
</evidence>
<evidence type="ECO:0000313" key="2">
    <source>
        <dbReference type="Proteomes" id="UP000274762"/>
    </source>
</evidence>
<dbReference type="Proteomes" id="UP000274762">
    <property type="component" value="Unassembled WGS sequence"/>
</dbReference>
<gene>
    <name evidence="1" type="ORF">DFJ75_4728</name>
</gene>
<accession>A0A495KAI2</accession>
<reference evidence="1 2" key="1">
    <citation type="submission" date="2018-10" db="EMBL/GenBank/DDBJ databases">
        <title>Sequencing the genomes of 1000 actinobacteria strains.</title>
        <authorList>
            <person name="Klenk H.-P."/>
        </authorList>
    </citation>
    <scope>NUCLEOTIDE SEQUENCE [LARGE SCALE GENOMIC DNA]</scope>
    <source>
        <strain evidence="1 2">DSM 44343</strain>
    </source>
</reference>
<dbReference type="EMBL" id="RBKV01000001">
    <property type="protein sequence ID" value="RKR97835.1"/>
    <property type="molecule type" value="Genomic_DNA"/>
</dbReference>
<dbReference type="AlphaFoldDB" id="A0A495KAI2"/>
<organism evidence="1 2">
    <name type="scientific">Williamsia marianensis</name>
    <dbReference type="NCBI Taxonomy" id="85044"/>
    <lineage>
        <taxon>Bacteria</taxon>
        <taxon>Bacillati</taxon>
        <taxon>Actinomycetota</taxon>
        <taxon>Actinomycetes</taxon>
        <taxon>Mycobacteriales</taxon>
        <taxon>Nocardiaceae</taxon>
        <taxon>Williamsia</taxon>
    </lineage>
</organism>
<sequence length="196" mass="21735">MVTRDFEWSKGTKPQTDRGGTVLRWSMRSERELRALCRRELGGLDLDLPLDAEQLCDLYGERRGRPIKIVAHPMPAGMPNGVWLVAADADYFFCQAATTKLHRDQIIIHEFGHLIAGHQLIDQVENRLIGSPAGGENTDDALSRTCYSDEREWEAEFLATLIGEWAAKATQGVGKTAGHDGLRGIQSILGGHNGWL</sequence>